<comment type="catalytic activity">
    <reaction evidence="7">
        <text>arsenic triglutathione + 2 [thioredoxin]-dithiol + 2 S-adenosyl-L-methionine + H2O = dimethylarsinous acid + 2 [thioredoxin]-disulfide + 3 glutathione + 2 S-adenosyl-L-homocysteine + 2 H(+)</text>
        <dbReference type="Rhea" id="RHEA:69464"/>
        <dbReference type="Rhea" id="RHEA-COMP:10698"/>
        <dbReference type="Rhea" id="RHEA-COMP:10700"/>
        <dbReference type="ChEBI" id="CHEBI:15377"/>
        <dbReference type="ChEBI" id="CHEBI:15378"/>
        <dbReference type="ChEBI" id="CHEBI:23808"/>
        <dbReference type="ChEBI" id="CHEBI:29950"/>
        <dbReference type="ChEBI" id="CHEBI:50058"/>
        <dbReference type="ChEBI" id="CHEBI:57856"/>
        <dbReference type="ChEBI" id="CHEBI:57925"/>
        <dbReference type="ChEBI" id="CHEBI:59789"/>
        <dbReference type="ChEBI" id="CHEBI:183640"/>
        <dbReference type="EC" id="2.1.1.137"/>
    </reaction>
</comment>
<comment type="catalytic activity">
    <reaction evidence="6">
        <text>arsenic triglutathione + [thioredoxin]-dithiol + S-adenosyl-L-methionine + 2 H2O = methylarsonous acid + [thioredoxin]-disulfide + 3 glutathione + S-adenosyl-L-homocysteine + H(+)</text>
        <dbReference type="Rhea" id="RHEA:69460"/>
        <dbReference type="Rhea" id="RHEA-COMP:10698"/>
        <dbReference type="Rhea" id="RHEA-COMP:10700"/>
        <dbReference type="ChEBI" id="CHEBI:15377"/>
        <dbReference type="ChEBI" id="CHEBI:15378"/>
        <dbReference type="ChEBI" id="CHEBI:17826"/>
        <dbReference type="ChEBI" id="CHEBI:29950"/>
        <dbReference type="ChEBI" id="CHEBI:50058"/>
        <dbReference type="ChEBI" id="CHEBI:57856"/>
        <dbReference type="ChEBI" id="CHEBI:57925"/>
        <dbReference type="ChEBI" id="CHEBI:59789"/>
        <dbReference type="ChEBI" id="CHEBI:183640"/>
        <dbReference type="EC" id="2.1.1.137"/>
    </reaction>
</comment>
<keyword evidence="11" id="KW-1185">Reference proteome</keyword>
<dbReference type="GO" id="GO:0009404">
    <property type="term" value="P:toxin metabolic process"/>
    <property type="evidence" value="ECO:0007669"/>
    <property type="project" value="TreeGrafter"/>
</dbReference>
<dbReference type="EMBL" id="CAHIKZ030004677">
    <property type="protein sequence ID" value="CAE1313778.1"/>
    <property type="molecule type" value="Genomic_DNA"/>
</dbReference>
<sequence length="370" mass="41102">MSSLPSELRPNRVAVQSNLVICQFLMPPSMTKLKNIMACTVSFGSGLTKEVKEALASVHEEVSKKYYGCGLVIPECLEGRSILDLGSGSGLDCFAMSKLVGPDGYVVGIDMTDEQLNVANEYINYHTTLYGYKKPNVKFVKGYIERLIEAGLEENFFDIIVSNCVINLSPDKHAVLSQSYQVLKMGGELFFSDIYADKVVSEEARKHPDLWGECISGALYWKDLHKIAETVGFSQPRIVSISPVPVEREDFKKILGDVKFASVTYRLFKLPVNCKESSAQAIYNGEISGHENQLKFDHKLTFKANDPVCIDGQTHASLKYSRFVDEFLIRPQKCGEPMAESELVNPFKILENLKSSGKEVPAACCSTKCC</sequence>
<accession>A0A812E518</accession>
<reference evidence="10" key="1">
    <citation type="submission" date="2021-01" db="EMBL/GenBank/DDBJ databases">
        <authorList>
            <person name="Li R."/>
            <person name="Bekaert M."/>
        </authorList>
    </citation>
    <scope>NUCLEOTIDE SEQUENCE</scope>
    <source>
        <strain evidence="10">Farmed</strain>
    </source>
</reference>
<evidence type="ECO:0000256" key="7">
    <source>
        <dbReference type="ARBA" id="ARBA00047943"/>
    </source>
</evidence>
<protein>
    <recommendedName>
        <fullName evidence="5">Arsenite methyltransferase</fullName>
        <ecNumber evidence="4">2.1.1.137</ecNumber>
    </recommendedName>
</protein>
<evidence type="ECO:0000256" key="6">
    <source>
        <dbReference type="ARBA" id="ARBA00047941"/>
    </source>
</evidence>
<evidence type="ECO:0000313" key="11">
    <source>
        <dbReference type="Proteomes" id="UP000597762"/>
    </source>
</evidence>
<organism evidence="10 11">
    <name type="scientific">Acanthosepion pharaonis</name>
    <name type="common">Pharaoh cuttlefish</name>
    <name type="synonym">Sepia pharaonis</name>
    <dbReference type="NCBI Taxonomy" id="158019"/>
    <lineage>
        <taxon>Eukaryota</taxon>
        <taxon>Metazoa</taxon>
        <taxon>Spiralia</taxon>
        <taxon>Lophotrochozoa</taxon>
        <taxon>Mollusca</taxon>
        <taxon>Cephalopoda</taxon>
        <taxon>Coleoidea</taxon>
        <taxon>Decapodiformes</taxon>
        <taxon>Sepiida</taxon>
        <taxon>Sepiina</taxon>
        <taxon>Sepiidae</taxon>
        <taxon>Acanthosepion</taxon>
    </lineage>
</organism>
<dbReference type="GO" id="GO:0005829">
    <property type="term" value="C:cytosol"/>
    <property type="evidence" value="ECO:0007669"/>
    <property type="project" value="TreeGrafter"/>
</dbReference>
<dbReference type="InterPro" id="IPR025714">
    <property type="entry name" value="Methyltranfer_dom"/>
</dbReference>
<evidence type="ECO:0000256" key="5">
    <source>
        <dbReference type="ARBA" id="ARBA00034545"/>
    </source>
</evidence>
<dbReference type="Gene3D" id="3.40.50.150">
    <property type="entry name" value="Vaccinia Virus protein VP39"/>
    <property type="match status" value="1"/>
</dbReference>
<dbReference type="OrthoDB" id="8300214at2759"/>
<evidence type="ECO:0000313" key="10">
    <source>
        <dbReference type="EMBL" id="CAE1313778.1"/>
    </source>
</evidence>
<evidence type="ECO:0000256" key="1">
    <source>
        <dbReference type="ARBA" id="ARBA00022679"/>
    </source>
</evidence>
<dbReference type="EC" id="2.1.1.137" evidence="4"/>
<dbReference type="SUPFAM" id="SSF53335">
    <property type="entry name" value="S-adenosyl-L-methionine-dependent methyltransferases"/>
    <property type="match status" value="1"/>
</dbReference>
<dbReference type="AlphaFoldDB" id="A0A812E518"/>
<feature type="domain" description="Methyltransferase" evidence="9">
    <location>
        <begin position="79"/>
        <end position="230"/>
    </location>
</feature>
<evidence type="ECO:0000256" key="3">
    <source>
        <dbReference type="ARBA" id="ARBA00034487"/>
    </source>
</evidence>
<keyword evidence="1 10" id="KW-0808">Transferase</keyword>
<dbReference type="GO" id="GO:0030791">
    <property type="term" value="F:arsenite methyltransferase activity"/>
    <property type="evidence" value="ECO:0007669"/>
    <property type="project" value="UniProtKB-EC"/>
</dbReference>
<dbReference type="CDD" id="cd02440">
    <property type="entry name" value="AdoMet_MTases"/>
    <property type="match status" value="1"/>
</dbReference>
<gene>
    <name evidence="10" type="ORF">SPHA_64842</name>
</gene>
<dbReference type="Gene3D" id="3.40.5.100">
    <property type="match status" value="1"/>
</dbReference>
<name>A0A812E518_ACAPH</name>
<dbReference type="GO" id="GO:0018872">
    <property type="term" value="P:arsonoacetate metabolic process"/>
    <property type="evidence" value="ECO:0007669"/>
    <property type="project" value="TreeGrafter"/>
</dbReference>
<keyword evidence="2" id="KW-0949">S-adenosyl-L-methionine</keyword>
<dbReference type="PANTHER" id="PTHR43675:SF8">
    <property type="entry name" value="ARSENITE METHYLTRANSFERASE"/>
    <property type="match status" value="1"/>
</dbReference>
<dbReference type="InterPro" id="IPR029063">
    <property type="entry name" value="SAM-dependent_MTases_sf"/>
</dbReference>
<comment type="caution">
    <text evidence="10">The sequence shown here is derived from an EMBL/GenBank/DDBJ whole genome shotgun (WGS) entry which is preliminary data.</text>
</comment>
<evidence type="ECO:0000256" key="2">
    <source>
        <dbReference type="ARBA" id="ARBA00022691"/>
    </source>
</evidence>
<keyword evidence="10" id="KW-0489">Methyltransferase</keyword>
<comment type="catalytic activity">
    <reaction evidence="8">
        <text>arsenic triglutathione + 3 [thioredoxin]-dithiol + 3 S-adenosyl-L-methionine = trimethylarsine + 3 [thioredoxin]-disulfide + 3 glutathione + 3 S-adenosyl-L-homocysteine + 3 H(+)</text>
        <dbReference type="Rhea" id="RHEA:69432"/>
        <dbReference type="Rhea" id="RHEA-COMP:10698"/>
        <dbReference type="Rhea" id="RHEA-COMP:10700"/>
        <dbReference type="ChEBI" id="CHEBI:15378"/>
        <dbReference type="ChEBI" id="CHEBI:27130"/>
        <dbReference type="ChEBI" id="CHEBI:29950"/>
        <dbReference type="ChEBI" id="CHEBI:50058"/>
        <dbReference type="ChEBI" id="CHEBI:57856"/>
        <dbReference type="ChEBI" id="CHEBI:57925"/>
        <dbReference type="ChEBI" id="CHEBI:59789"/>
        <dbReference type="ChEBI" id="CHEBI:183640"/>
        <dbReference type="EC" id="2.1.1.137"/>
    </reaction>
</comment>
<dbReference type="InterPro" id="IPR026669">
    <property type="entry name" value="Arsenite_MeTrfase-like"/>
</dbReference>
<evidence type="ECO:0000256" key="4">
    <source>
        <dbReference type="ARBA" id="ARBA00034521"/>
    </source>
</evidence>
<dbReference type="PANTHER" id="PTHR43675">
    <property type="entry name" value="ARSENITE METHYLTRANSFERASE"/>
    <property type="match status" value="1"/>
</dbReference>
<proteinExistence type="inferred from homology"/>
<dbReference type="GO" id="GO:0032259">
    <property type="term" value="P:methylation"/>
    <property type="evidence" value="ECO:0007669"/>
    <property type="project" value="UniProtKB-KW"/>
</dbReference>
<evidence type="ECO:0000259" key="9">
    <source>
        <dbReference type="Pfam" id="PF13847"/>
    </source>
</evidence>
<dbReference type="Proteomes" id="UP000597762">
    <property type="component" value="Unassembled WGS sequence"/>
</dbReference>
<evidence type="ECO:0000256" key="8">
    <source>
        <dbReference type="ARBA" id="ARBA00048428"/>
    </source>
</evidence>
<comment type="similarity">
    <text evidence="3">Belongs to the methyltransferase superfamily. Arsenite methyltransferase family.</text>
</comment>
<dbReference type="Pfam" id="PF13847">
    <property type="entry name" value="Methyltransf_31"/>
    <property type="match status" value="1"/>
</dbReference>